<keyword evidence="11" id="KW-1185">Reference proteome</keyword>
<dbReference type="EMBL" id="JAOSHN010000002">
    <property type="protein sequence ID" value="MCU7377852.1"/>
    <property type="molecule type" value="Genomic_DNA"/>
</dbReference>
<feature type="binding site" evidence="8">
    <location>
        <position position="77"/>
    </location>
    <ligand>
        <name>ATP</name>
        <dbReference type="ChEBI" id="CHEBI:30616"/>
    </ligand>
</feature>
<keyword evidence="2 7" id="KW-0963">Cytoplasm</keyword>
<dbReference type="GO" id="GO:0005524">
    <property type="term" value="F:ATP binding"/>
    <property type="evidence" value="ECO:0007669"/>
    <property type="project" value="UniProtKB-UniRule"/>
</dbReference>
<comment type="function">
    <text evidence="7">Molecular chaperone. Has ATPase activity.</text>
</comment>
<dbReference type="SUPFAM" id="SSF110942">
    <property type="entry name" value="HSP90 C-terminal domain"/>
    <property type="match status" value="1"/>
</dbReference>
<feature type="binding site" evidence="8">
    <location>
        <begin position="97"/>
        <end position="98"/>
    </location>
    <ligand>
        <name>ATP</name>
        <dbReference type="ChEBI" id="CHEBI:30616"/>
    </ligand>
</feature>
<dbReference type="InterPro" id="IPR036890">
    <property type="entry name" value="HATPase_C_sf"/>
</dbReference>
<evidence type="ECO:0000256" key="3">
    <source>
        <dbReference type="ARBA" id="ARBA00022741"/>
    </source>
</evidence>
<dbReference type="AlphaFoldDB" id="A0A9J6QR28"/>
<dbReference type="InterPro" id="IPR019805">
    <property type="entry name" value="Heat_shock_protein_90_CS"/>
</dbReference>
<dbReference type="InterPro" id="IPR020568">
    <property type="entry name" value="Ribosomal_Su5_D2-typ_SF"/>
</dbReference>
<feature type="compositionally biased region" description="Basic and acidic residues" evidence="9">
    <location>
        <begin position="497"/>
        <end position="508"/>
    </location>
</feature>
<keyword evidence="5 7" id="KW-0346">Stress response</keyword>
<dbReference type="InterPro" id="IPR001404">
    <property type="entry name" value="Hsp90_fam"/>
</dbReference>
<feature type="region of interest" description="Disordered" evidence="9">
    <location>
        <begin position="489"/>
        <end position="508"/>
    </location>
</feature>
<dbReference type="PRINTS" id="PR00775">
    <property type="entry name" value="HEATSHOCK90"/>
</dbReference>
<evidence type="ECO:0000256" key="1">
    <source>
        <dbReference type="ARBA" id="ARBA00008239"/>
    </source>
</evidence>
<dbReference type="PIRSF" id="PIRSF002583">
    <property type="entry name" value="Hsp90"/>
    <property type="match status" value="1"/>
</dbReference>
<evidence type="ECO:0000256" key="4">
    <source>
        <dbReference type="ARBA" id="ARBA00022840"/>
    </source>
</evidence>
<dbReference type="GO" id="GO:0005737">
    <property type="term" value="C:cytoplasm"/>
    <property type="evidence" value="ECO:0007669"/>
    <property type="project" value="UniProtKB-SubCell"/>
</dbReference>
<feature type="binding site" evidence="8">
    <location>
        <position position="31"/>
    </location>
    <ligand>
        <name>ATP</name>
        <dbReference type="ChEBI" id="CHEBI:30616"/>
    </ligand>
</feature>
<feature type="binding site" evidence="8">
    <location>
        <position position="167"/>
    </location>
    <ligand>
        <name>ATP</name>
        <dbReference type="ChEBI" id="CHEBI:30616"/>
    </ligand>
</feature>
<dbReference type="GO" id="GO:0051082">
    <property type="term" value="F:unfolded protein binding"/>
    <property type="evidence" value="ECO:0007669"/>
    <property type="project" value="UniProtKB-UniRule"/>
</dbReference>
<comment type="caution">
    <text evidence="7">Lacks conserved residue(s) required for the propagation of feature annotation.</text>
</comment>
<feature type="region of interest" description="C" evidence="7">
    <location>
        <begin position="554"/>
        <end position="629"/>
    </location>
</feature>
<dbReference type="SUPFAM" id="SSF54211">
    <property type="entry name" value="Ribosomal protein S5 domain 2-like"/>
    <property type="match status" value="1"/>
</dbReference>
<dbReference type="PROSITE" id="PS00298">
    <property type="entry name" value="HSP90"/>
    <property type="match status" value="1"/>
</dbReference>
<dbReference type="GO" id="GO:0140662">
    <property type="term" value="F:ATP-dependent protein folding chaperone"/>
    <property type="evidence" value="ECO:0007669"/>
    <property type="project" value="InterPro"/>
</dbReference>
<feature type="binding site" evidence="8">
    <location>
        <position position="35"/>
    </location>
    <ligand>
        <name>ATP</name>
        <dbReference type="ChEBI" id="CHEBI:30616"/>
    </ligand>
</feature>
<evidence type="ECO:0000256" key="5">
    <source>
        <dbReference type="ARBA" id="ARBA00023016"/>
    </source>
</evidence>
<dbReference type="InterPro" id="IPR020575">
    <property type="entry name" value="Hsp90_N"/>
</dbReference>
<feature type="binding site" evidence="8">
    <location>
        <begin position="117"/>
        <end position="122"/>
    </location>
    <ligand>
        <name>ATP</name>
        <dbReference type="ChEBI" id="CHEBI:30616"/>
    </ligand>
</feature>
<evidence type="ECO:0000256" key="6">
    <source>
        <dbReference type="ARBA" id="ARBA00023186"/>
    </source>
</evidence>
<dbReference type="Gene3D" id="3.30.565.10">
    <property type="entry name" value="Histidine kinase-like ATPase, C-terminal domain"/>
    <property type="match status" value="1"/>
</dbReference>
<dbReference type="Gene3D" id="1.20.120.790">
    <property type="entry name" value="Heat shock protein 90, C-terminal domain"/>
    <property type="match status" value="1"/>
</dbReference>
<dbReference type="PANTHER" id="PTHR11528">
    <property type="entry name" value="HEAT SHOCK PROTEIN 90 FAMILY MEMBER"/>
    <property type="match status" value="1"/>
</dbReference>
<evidence type="ECO:0000256" key="7">
    <source>
        <dbReference type="HAMAP-Rule" id="MF_00505"/>
    </source>
</evidence>
<evidence type="ECO:0000313" key="11">
    <source>
        <dbReference type="Proteomes" id="UP001065549"/>
    </source>
</evidence>
<keyword evidence="3 7" id="KW-0547">Nucleotide-binding</keyword>
<dbReference type="FunFam" id="3.30.565.10:FF:000357">
    <property type="entry name" value="Heat shock protein HSP 90-beta"/>
    <property type="match status" value="1"/>
</dbReference>
<feature type="binding site" evidence="8">
    <location>
        <position position="90"/>
    </location>
    <ligand>
        <name>ATP</name>
        <dbReference type="ChEBI" id="CHEBI:30616"/>
    </ligand>
</feature>
<name>A0A9J6QR28_9FIRM</name>
<reference evidence="10" key="1">
    <citation type="submission" date="2022-09" db="EMBL/GenBank/DDBJ databases">
        <title>Culturomic study of gut microbiota in children with autism spectrum disorder.</title>
        <authorList>
            <person name="Efimov B.A."/>
            <person name="Chaplin A.V."/>
            <person name="Sokolova S.R."/>
            <person name="Pikina A.P."/>
            <person name="Korzhanova M."/>
            <person name="Belova V."/>
            <person name="Korostin D."/>
        </authorList>
    </citation>
    <scope>NUCLEOTIDE SEQUENCE</scope>
    <source>
        <strain evidence="10">ASD5510</strain>
    </source>
</reference>
<dbReference type="InterPro" id="IPR037196">
    <property type="entry name" value="HSP90_C"/>
</dbReference>
<comment type="subcellular location">
    <subcellularLocation>
        <location evidence="7">Cytoplasm</location>
    </subcellularLocation>
</comment>
<proteinExistence type="inferred from homology"/>
<dbReference type="RefSeq" id="WP_227755190.1">
    <property type="nucleotide sequence ID" value="NZ_JAJAGH010000006.1"/>
</dbReference>
<dbReference type="Pfam" id="PF00183">
    <property type="entry name" value="HSP90"/>
    <property type="match status" value="1"/>
</dbReference>
<keyword evidence="6 7" id="KW-0143">Chaperone</keyword>
<keyword evidence="4 7" id="KW-0067">ATP-binding</keyword>
<feature type="region of interest" description="A; substrate-binding" evidence="7">
    <location>
        <begin position="1"/>
        <end position="341"/>
    </location>
</feature>
<dbReference type="HAMAP" id="MF_00505">
    <property type="entry name" value="HSP90"/>
    <property type="match status" value="1"/>
</dbReference>
<evidence type="ECO:0000313" key="10">
    <source>
        <dbReference type="EMBL" id="MCU7377852.1"/>
    </source>
</evidence>
<gene>
    <name evidence="7 10" type="primary">htpG</name>
    <name evidence="10" type="ORF">OBO34_05735</name>
</gene>
<feature type="binding site" evidence="8">
    <location>
        <position position="82"/>
    </location>
    <ligand>
        <name>ATP</name>
        <dbReference type="ChEBI" id="CHEBI:30616"/>
    </ligand>
</feature>
<comment type="subunit">
    <text evidence="7">Homodimer.</text>
</comment>
<dbReference type="CDD" id="cd16927">
    <property type="entry name" value="HATPase_Hsp90-like"/>
    <property type="match status" value="1"/>
</dbReference>
<dbReference type="NCBIfam" id="NF003555">
    <property type="entry name" value="PRK05218.1"/>
    <property type="match status" value="1"/>
</dbReference>
<comment type="caution">
    <text evidence="10">The sequence shown here is derived from an EMBL/GenBank/DDBJ whole genome shotgun (WGS) entry which is preliminary data.</text>
</comment>
<accession>A0A9J6QR28</accession>
<organism evidence="10 11">
    <name type="scientific">Hominibacterium faecale</name>
    <dbReference type="NCBI Taxonomy" id="2839743"/>
    <lineage>
        <taxon>Bacteria</taxon>
        <taxon>Bacillati</taxon>
        <taxon>Bacillota</taxon>
        <taxon>Clostridia</taxon>
        <taxon>Peptostreptococcales</taxon>
        <taxon>Anaerovoracaceae</taxon>
        <taxon>Hominibacterium</taxon>
    </lineage>
</organism>
<evidence type="ECO:0000256" key="9">
    <source>
        <dbReference type="SAM" id="MobiDB-lite"/>
    </source>
</evidence>
<dbReference type="Pfam" id="PF13589">
    <property type="entry name" value="HATPase_c_3"/>
    <property type="match status" value="1"/>
</dbReference>
<sequence length="629" mass="72454">MAKKQFKAESKRLLDLMINSIYTHKEIFLRELISNASDAIDKLYYRSLTEGNTGLSREDFAITIEPDKDGRTLKIMDNGMGMTKDELEKNLGTIARSGSLDFKKETEGKDDIDIIGQFGVGFYSAFMVSEKVTVISKAFGEEMAYQWESSGADGYSIKECEKDSNGTEITLQLKADTDDENYSEYLDTYKIKNLVGKYSDYIRYPIKMMVEKQRLKEGTEDEYESYSEMETLNSMVPLWKKNKSEIKDEDYNTFYKEKFYDFTDPAKVIHTSVEGVTSYTALLFIPSQAPYNYYTKDFEKGLQLYSSGVLIMDKCADLLPDHFSFVRGLVDSQDLSLNISREMLQHDRQLRAIASRLEKKIKSELLEMLNKDRDKYVEFFKNFGLQLKYGLYDQFGAHKEVLKDLVMFHSSQENALVTLSEYVSRMKPEQKYIYYASGQTTEKIDKLPQTELLKDKGYEILYLTEDIDEFALQMLREFDEKEFKSVSSDDLEIEESKEEKEAADKQAEESKDMLAFMKEALGDKVAEVRLTQRLKSHPVCLTAKGGLSIEMEKVLNSMPVDQKVQAERVLEINAKHPILETLNTVYKEDQEAVKTYTKLLYDQALMIEGLPVEDPVAFSNAVCELMTKK</sequence>
<feature type="binding site" evidence="8">
    <location>
        <position position="341"/>
    </location>
    <ligand>
        <name>ATP</name>
        <dbReference type="ChEBI" id="CHEBI:30616"/>
    </ligand>
</feature>
<dbReference type="SUPFAM" id="SSF55874">
    <property type="entry name" value="ATPase domain of HSP90 chaperone/DNA topoisomerase II/histidine kinase"/>
    <property type="match status" value="1"/>
</dbReference>
<dbReference type="GO" id="GO:0016887">
    <property type="term" value="F:ATP hydrolysis activity"/>
    <property type="evidence" value="ECO:0007669"/>
    <property type="project" value="InterPro"/>
</dbReference>
<dbReference type="Proteomes" id="UP001065549">
    <property type="component" value="Unassembled WGS sequence"/>
</dbReference>
<dbReference type="Gene3D" id="3.30.230.80">
    <property type="match status" value="1"/>
</dbReference>
<dbReference type="Gene3D" id="3.40.50.11260">
    <property type="match status" value="1"/>
</dbReference>
<comment type="similarity">
    <text evidence="1 7">Belongs to the heat shock protein 90 family.</text>
</comment>
<evidence type="ECO:0000256" key="2">
    <source>
        <dbReference type="ARBA" id="ARBA00022490"/>
    </source>
</evidence>
<evidence type="ECO:0000256" key="8">
    <source>
        <dbReference type="PIRSR" id="PIRSR002583-1"/>
    </source>
</evidence>
<protein>
    <recommendedName>
        <fullName evidence="7">Chaperone protein HtpG</fullName>
    </recommendedName>
    <alternativeName>
        <fullName evidence="7">Heat shock protein HtpG</fullName>
    </alternativeName>
    <alternativeName>
        <fullName evidence="7">High temperature protein G</fullName>
    </alternativeName>
</protein>